<evidence type="ECO:0000313" key="3">
    <source>
        <dbReference type="EMBL" id="CAG8479480.1"/>
    </source>
</evidence>
<dbReference type="GO" id="GO:0015964">
    <property type="term" value="P:diadenosine triphosphate catabolic process"/>
    <property type="evidence" value="ECO:0007669"/>
    <property type="project" value="TreeGrafter"/>
</dbReference>
<dbReference type="GO" id="GO:0005886">
    <property type="term" value="C:plasma membrane"/>
    <property type="evidence" value="ECO:0007669"/>
    <property type="project" value="TreeGrafter"/>
</dbReference>
<protein>
    <submittedName>
        <fullName evidence="3">5992_t:CDS:1</fullName>
    </submittedName>
</protein>
<dbReference type="GO" id="GO:0031625">
    <property type="term" value="F:ubiquitin protein ligase binding"/>
    <property type="evidence" value="ECO:0007669"/>
    <property type="project" value="TreeGrafter"/>
</dbReference>
<dbReference type="EMBL" id="CAJVPV010000918">
    <property type="protein sequence ID" value="CAG8479480.1"/>
    <property type="molecule type" value="Genomic_DNA"/>
</dbReference>
<evidence type="ECO:0000259" key="2">
    <source>
        <dbReference type="PROSITE" id="PS51084"/>
    </source>
</evidence>
<dbReference type="PROSITE" id="PS51084">
    <property type="entry name" value="HIT_2"/>
    <property type="match status" value="1"/>
</dbReference>
<dbReference type="Gene3D" id="3.30.428.10">
    <property type="entry name" value="HIT-like"/>
    <property type="match status" value="1"/>
</dbReference>
<evidence type="ECO:0000313" key="4">
    <source>
        <dbReference type="Proteomes" id="UP000789342"/>
    </source>
</evidence>
<evidence type="ECO:0000256" key="1">
    <source>
        <dbReference type="PROSITE-ProRule" id="PRU00464"/>
    </source>
</evidence>
<dbReference type="GO" id="GO:0047710">
    <property type="term" value="F:bis(5'-adenosyl)-triphosphatase activity"/>
    <property type="evidence" value="ECO:0007669"/>
    <property type="project" value="TreeGrafter"/>
</dbReference>
<feature type="short sequence motif" description="Histidine triad motif" evidence="1">
    <location>
        <begin position="62"/>
        <end position="66"/>
    </location>
</feature>
<comment type="caution">
    <text evidence="3">The sequence shown here is derived from an EMBL/GenBank/DDBJ whole genome shotgun (WGS) entry which is preliminary data.</text>
</comment>
<proteinExistence type="predicted"/>
<dbReference type="InterPro" id="IPR052677">
    <property type="entry name" value="Dinucleoside_ppp_hydrolase"/>
</dbReference>
<dbReference type="InterPro" id="IPR011146">
    <property type="entry name" value="HIT-like"/>
</dbReference>
<dbReference type="GO" id="GO:0006163">
    <property type="term" value="P:purine nucleotide metabolic process"/>
    <property type="evidence" value="ECO:0007669"/>
    <property type="project" value="TreeGrafter"/>
</dbReference>
<accession>A0A9N8WAP0</accession>
<gene>
    <name evidence="3" type="ORF">AMORRO_LOCUS2239</name>
</gene>
<feature type="non-terminal residue" evidence="3">
    <location>
        <position position="1"/>
    </location>
</feature>
<dbReference type="InterPro" id="IPR036265">
    <property type="entry name" value="HIT-like_sf"/>
</dbReference>
<dbReference type="AlphaFoldDB" id="A0A9N8WAP0"/>
<reference evidence="3" key="1">
    <citation type="submission" date="2021-06" db="EMBL/GenBank/DDBJ databases">
        <authorList>
            <person name="Kallberg Y."/>
            <person name="Tangrot J."/>
            <person name="Rosling A."/>
        </authorList>
    </citation>
    <scope>NUCLEOTIDE SEQUENCE</scope>
    <source>
        <strain evidence="3">CL551</strain>
    </source>
</reference>
<dbReference type="GO" id="GO:0005737">
    <property type="term" value="C:cytoplasm"/>
    <property type="evidence" value="ECO:0007669"/>
    <property type="project" value="TreeGrafter"/>
</dbReference>
<dbReference type="OrthoDB" id="680339at2759"/>
<sequence length="116" mass="13399">MFLSVQKISRVVEREYNGTSLTISMQAGLLFFSVSSSLASPPEKALANIRHLNRMVWTLVPHCHVHVIPRKVGDYTNNDDIYKDIDKSTRVDNEERQPRSLDEMAKEASFLRQFFE</sequence>
<dbReference type="GO" id="GO:0032435">
    <property type="term" value="P:negative regulation of proteasomal ubiquitin-dependent protein catabolic process"/>
    <property type="evidence" value="ECO:0007669"/>
    <property type="project" value="TreeGrafter"/>
</dbReference>
<dbReference type="GO" id="GO:0005634">
    <property type="term" value="C:nucleus"/>
    <property type="evidence" value="ECO:0007669"/>
    <property type="project" value="TreeGrafter"/>
</dbReference>
<organism evidence="3 4">
    <name type="scientific">Acaulospora morrowiae</name>
    <dbReference type="NCBI Taxonomy" id="94023"/>
    <lineage>
        <taxon>Eukaryota</taxon>
        <taxon>Fungi</taxon>
        <taxon>Fungi incertae sedis</taxon>
        <taxon>Mucoromycota</taxon>
        <taxon>Glomeromycotina</taxon>
        <taxon>Glomeromycetes</taxon>
        <taxon>Diversisporales</taxon>
        <taxon>Acaulosporaceae</taxon>
        <taxon>Acaulospora</taxon>
    </lineage>
</organism>
<name>A0A9N8WAP0_9GLOM</name>
<dbReference type="PANTHER" id="PTHR46981:SF1">
    <property type="entry name" value="BIS(5'-ADENOSYL)-TRIPHOSPHATASE"/>
    <property type="match status" value="1"/>
</dbReference>
<keyword evidence="4" id="KW-1185">Reference proteome</keyword>
<feature type="domain" description="HIT" evidence="2">
    <location>
        <begin position="1"/>
        <end position="77"/>
    </location>
</feature>
<dbReference type="PANTHER" id="PTHR46981">
    <property type="entry name" value="BIS(5'-ADENOSYL)-TRIPHOSPHATASE"/>
    <property type="match status" value="1"/>
</dbReference>
<dbReference type="SUPFAM" id="SSF54197">
    <property type="entry name" value="HIT-like"/>
    <property type="match status" value="1"/>
</dbReference>
<dbReference type="Proteomes" id="UP000789342">
    <property type="component" value="Unassembled WGS sequence"/>
</dbReference>